<feature type="non-terminal residue" evidence="9">
    <location>
        <position position="1"/>
    </location>
</feature>
<protein>
    <submittedName>
        <fullName evidence="9">WRKY domain</fullName>
    </submittedName>
</protein>
<dbReference type="Pfam" id="PF03106">
    <property type="entry name" value="WRKY"/>
    <property type="match status" value="1"/>
</dbReference>
<dbReference type="SUPFAM" id="SSF118290">
    <property type="entry name" value="WRKY DNA-binding domain"/>
    <property type="match status" value="1"/>
</dbReference>
<feature type="compositionally biased region" description="Basic and acidic residues" evidence="7">
    <location>
        <begin position="221"/>
        <end position="230"/>
    </location>
</feature>
<dbReference type="PANTHER" id="PTHR32096:SF61">
    <property type="entry name" value="WRKY TRANSCRIPTION FACTOR 22"/>
    <property type="match status" value="1"/>
</dbReference>
<dbReference type="AlphaFoldDB" id="A0AAN8ZIN6"/>
<keyword evidence="10" id="KW-1185">Reference proteome</keyword>
<dbReference type="FunFam" id="2.20.25.80:FF:000007">
    <property type="entry name" value="WRKY transcription factor 22"/>
    <property type="match status" value="1"/>
</dbReference>
<evidence type="ECO:0000256" key="7">
    <source>
        <dbReference type="SAM" id="MobiDB-lite"/>
    </source>
</evidence>
<comment type="caution">
    <text evidence="9">The sequence shown here is derived from an EMBL/GenBank/DDBJ whole genome shotgun (WGS) entry which is preliminary data.</text>
</comment>
<feature type="compositionally biased region" description="Polar residues" evidence="7">
    <location>
        <begin position="76"/>
        <end position="89"/>
    </location>
</feature>
<organism evidence="9 10">
    <name type="scientific">Dillenia turbinata</name>
    <dbReference type="NCBI Taxonomy" id="194707"/>
    <lineage>
        <taxon>Eukaryota</taxon>
        <taxon>Viridiplantae</taxon>
        <taxon>Streptophyta</taxon>
        <taxon>Embryophyta</taxon>
        <taxon>Tracheophyta</taxon>
        <taxon>Spermatophyta</taxon>
        <taxon>Magnoliopsida</taxon>
        <taxon>eudicotyledons</taxon>
        <taxon>Gunneridae</taxon>
        <taxon>Pentapetalae</taxon>
        <taxon>Dilleniales</taxon>
        <taxon>Dilleniaceae</taxon>
        <taxon>Dillenia</taxon>
    </lineage>
</organism>
<evidence type="ECO:0000313" key="10">
    <source>
        <dbReference type="Proteomes" id="UP001370490"/>
    </source>
</evidence>
<name>A0AAN8ZIN6_9MAGN</name>
<evidence type="ECO:0000259" key="8">
    <source>
        <dbReference type="PROSITE" id="PS50811"/>
    </source>
</evidence>
<evidence type="ECO:0000256" key="2">
    <source>
        <dbReference type="ARBA" id="ARBA00023015"/>
    </source>
</evidence>
<dbReference type="PANTHER" id="PTHR32096">
    <property type="entry name" value="WRKY TRANSCRIPTION FACTOR 30-RELATED-RELATED"/>
    <property type="match status" value="1"/>
</dbReference>
<evidence type="ECO:0000256" key="6">
    <source>
        <dbReference type="ARBA" id="ARBA00060761"/>
    </source>
</evidence>
<proteinExistence type="inferred from homology"/>
<feature type="compositionally biased region" description="Low complexity" evidence="7">
    <location>
        <begin position="186"/>
        <end position="200"/>
    </location>
</feature>
<keyword evidence="2" id="KW-0805">Transcription regulation</keyword>
<dbReference type="InterPro" id="IPR003657">
    <property type="entry name" value="WRKY_dom"/>
</dbReference>
<evidence type="ECO:0000256" key="3">
    <source>
        <dbReference type="ARBA" id="ARBA00023125"/>
    </source>
</evidence>
<accession>A0AAN8ZIN6</accession>
<dbReference type="GO" id="GO:0005634">
    <property type="term" value="C:nucleus"/>
    <property type="evidence" value="ECO:0007669"/>
    <property type="project" value="UniProtKB-SubCell"/>
</dbReference>
<feature type="compositionally biased region" description="Basic residues" evidence="7">
    <location>
        <begin position="90"/>
        <end position="99"/>
    </location>
</feature>
<evidence type="ECO:0000256" key="1">
    <source>
        <dbReference type="ARBA" id="ARBA00004123"/>
    </source>
</evidence>
<comment type="subcellular location">
    <subcellularLocation>
        <location evidence="1">Nucleus</location>
    </subcellularLocation>
</comment>
<dbReference type="PROSITE" id="PS50811">
    <property type="entry name" value="WRKY"/>
    <property type="match status" value="1"/>
</dbReference>
<dbReference type="InterPro" id="IPR044810">
    <property type="entry name" value="WRKY_plant"/>
</dbReference>
<dbReference type="EMBL" id="JBAMMX010000008">
    <property type="protein sequence ID" value="KAK6935433.1"/>
    <property type="molecule type" value="Genomic_DNA"/>
</dbReference>
<keyword evidence="5" id="KW-0539">Nucleus</keyword>
<keyword evidence="3" id="KW-0238">DNA-binding</keyword>
<evidence type="ECO:0000313" key="9">
    <source>
        <dbReference type="EMBL" id="KAK6935433.1"/>
    </source>
</evidence>
<feature type="compositionally biased region" description="Polar residues" evidence="7">
    <location>
        <begin position="169"/>
        <end position="179"/>
    </location>
</feature>
<dbReference type="Gene3D" id="2.20.25.80">
    <property type="entry name" value="WRKY domain"/>
    <property type="match status" value="1"/>
</dbReference>
<dbReference type="InterPro" id="IPR036576">
    <property type="entry name" value="WRKY_dom_sf"/>
</dbReference>
<evidence type="ECO:0000256" key="4">
    <source>
        <dbReference type="ARBA" id="ARBA00023163"/>
    </source>
</evidence>
<dbReference type="Proteomes" id="UP001370490">
    <property type="component" value="Unassembled WGS sequence"/>
</dbReference>
<gene>
    <name evidence="9" type="ORF">RJ641_035588</name>
</gene>
<feature type="region of interest" description="Disordered" evidence="7">
    <location>
        <begin position="169"/>
        <end position="246"/>
    </location>
</feature>
<evidence type="ECO:0000256" key="5">
    <source>
        <dbReference type="ARBA" id="ARBA00023242"/>
    </source>
</evidence>
<dbReference type="GO" id="GO:0003700">
    <property type="term" value="F:DNA-binding transcription factor activity"/>
    <property type="evidence" value="ECO:0007669"/>
    <property type="project" value="InterPro"/>
</dbReference>
<dbReference type="GO" id="GO:0000976">
    <property type="term" value="F:transcription cis-regulatory region binding"/>
    <property type="evidence" value="ECO:0007669"/>
    <property type="project" value="TreeGrafter"/>
</dbReference>
<sequence length="298" mass="33476">KQEDILFNFNDLVETEAVLNELEQLYKPFYPVDIALSPLQTISSGTTSGSSASFKLEPQDLHKQQSFSASTLVASTSANHPNHESPQQQPKRRKNKLKRVVQQMTTDGFSSDMWAWRKYGQKPIKGSPYPRSYYRCSSCKGCSARKQVERCRSDPRMFIITYMSEHNHSLPTRRNSLAGSTRHRFTSSPNNKLPNSPSTTAVANQNSPSTSAALSPVASLEESKEENTREIEDDEEQVGNVPQNDDTIMFGNDDSFWCWGLEDFEGLNNSLSAALGHGFSDQFDESFSRPWSVDEQGL</sequence>
<keyword evidence="4" id="KW-0804">Transcription</keyword>
<feature type="compositionally biased region" description="Polar residues" evidence="7">
    <location>
        <begin position="201"/>
        <end position="213"/>
    </location>
</feature>
<reference evidence="9 10" key="1">
    <citation type="submission" date="2023-12" db="EMBL/GenBank/DDBJ databases">
        <title>A high-quality genome assembly for Dillenia turbinata (Dilleniales).</title>
        <authorList>
            <person name="Chanderbali A."/>
        </authorList>
    </citation>
    <scope>NUCLEOTIDE SEQUENCE [LARGE SCALE GENOMIC DNA]</scope>
    <source>
        <strain evidence="9">LSX21</strain>
        <tissue evidence="9">Leaf</tissue>
    </source>
</reference>
<feature type="domain" description="WRKY" evidence="8">
    <location>
        <begin position="105"/>
        <end position="171"/>
    </location>
</feature>
<dbReference type="SMART" id="SM00774">
    <property type="entry name" value="WRKY"/>
    <property type="match status" value="1"/>
</dbReference>
<feature type="region of interest" description="Disordered" evidence="7">
    <location>
        <begin position="76"/>
        <end position="100"/>
    </location>
</feature>
<comment type="similarity">
    <text evidence="6">Belongs to the WRKY group II-e family.</text>
</comment>